<gene>
    <name evidence="2" type="ORF">PMAYCL1PPCAC_13221</name>
</gene>
<reference evidence="3" key="1">
    <citation type="submission" date="2022-10" db="EMBL/GenBank/DDBJ databases">
        <title>Genome assembly of Pristionchus species.</title>
        <authorList>
            <person name="Yoshida K."/>
            <person name="Sommer R.J."/>
        </authorList>
    </citation>
    <scope>NUCLEOTIDE SEQUENCE [LARGE SCALE GENOMIC DNA]</scope>
    <source>
        <strain evidence="3">RS5460</strain>
    </source>
</reference>
<comment type="caution">
    <text evidence="2">The sequence shown here is derived from an EMBL/GenBank/DDBJ whole genome shotgun (WGS) entry which is preliminary data.</text>
</comment>
<protein>
    <submittedName>
        <fullName evidence="2">Uncharacterized protein</fullName>
    </submittedName>
</protein>
<dbReference type="AlphaFoldDB" id="A0AAN5CH91"/>
<dbReference type="EMBL" id="BTRK01000003">
    <property type="protein sequence ID" value="GMR43026.1"/>
    <property type="molecule type" value="Genomic_DNA"/>
</dbReference>
<organism evidence="2 3">
    <name type="scientific">Pristionchus mayeri</name>
    <dbReference type="NCBI Taxonomy" id="1317129"/>
    <lineage>
        <taxon>Eukaryota</taxon>
        <taxon>Metazoa</taxon>
        <taxon>Ecdysozoa</taxon>
        <taxon>Nematoda</taxon>
        <taxon>Chromadorea</taxon>
        <taxon>Rhabditida</taxon>
        <taxon>Rhabditina</taxon>
        <taxon>Diplogasteromorpha</taxon>
        <taxon>Diplogasteroidea</taxon>
        <taxon>Neodiplogasteridae</taxon>
        <taxon>Pristionchus</taxon>
    </lineage>
</organism>
<evidence type="ECO:0000256" key="1">
    <source>
        <dbReference type="SAM" id="MobiDB-lite"/>
    </source>
</evidence>
<feature type="non-terminal residue" evidence="2">
    <location>
        <position position="269"/>
    </location>
</feature>
<accession>A0AAN5CH91</accession>
<feature type="region of interest" description="Disordered" evidence="1">
    <location>
        <begin position="1"/>
        <end position="22"/>
    </location>
</feature>
<name>A0AAN5CH91_9BILA</name>
<proteinExistence type="predicted"/>
<sequence>MRHNKAAPCLISGSGSNGGGSSGDRELRLLLVLGMGLGGDLLLGGLDDVDLVGEGHLGSGGASGVVREHDLDLDTEDSLTELDVSHGLLDVVVHGVSGVDEETVVELHRLGTLSTELSGDDDLASLSVGLHDEAENSIASTTDGKSSDELVAERLALSNCAQTAVRDLLGANLDGSLIESESLLDDRGELLDSASALSEHGLSAGGHDDDLSTSGGTADLKQGVSVLGQLLHEEVVQLSLEDSVLDGLLLLGDGVSRRHDCPPSEFTET</sequence>
<evidence type="ECO:0000313" key="2">
    <source>
        <dbReference type="EMBL" id="GMR43026.1"/>
    </source>
</evidence>
<dbReference type="Proteomes" id="UP001328107">
    <property type="component" value="Unassembled WGS sequence"/>
</dbReference>
<keyword evidence="3" id="KW-1185">Reference proteome</keyword>
<evidence type="ECO:0000313" key="3">
    <source>
        <dbReference type="Proteomes" id="UP001328107"/>
    </source>
</evidence>